<dbReference type="PANTHER" id="PTHR32085">
    <property type="entry name" value="PROTEIN CSF1"/>
    <property type="match status" value="1"/>
</dbReference>
<sequence length="3212" mass="357799">MAGLSGLVSQSLGTSQSFNWTWFIGLVTSAILVLWFLFYLNRLFATVVSYAIRLYTWHKFRVYIDIRSLQISFLAGRIFFKGVRYHGENETVYIHNGHVTWRYWLRTTRQLDLSDLGASGRGSGDDGGGVKEKDESSEPEVEDVGPKRSSKQTEPRILASITGLEWFIYNRTPVYDAIVQEAGAKASSSADDEGLNATNAFSKAVENKLRKHARAHRGSEATISMSDVEKDEKKANSKSTSSPSQSRLPLDSDQSSSASGAPDIETDVSSFYSLMLRFFPLGIECSKGAVSVGNEHTKAIVVTTFDKARGHIDAAASAPADIFRQVFDFDIEHPVVQMKPNPDYHLPQMAAAERIVTGHEAVLQRRAWWRPSLDLRKRRRTFAHQLRSLIPLFRTSVASLHGDHGHKKDDQPYTAFTDAQPDSHDWHGLDRYMDEDEADDHHAWVHIDYARFSTILDCPRIHLNFYWDTAGNIQKEHQTALPSGLAADLNGIAPPAYGMHLDVYGGLVNYGPWSDRLRVEIQNVFVPAGYKNAEPKANLSEGDTRLSTTMTITVNIRNEITLRVPSRESSKDWRWRGRATAVRDAAALRKQQQRRHFRFRRSAKRRLGPDVRPFGWISIAAQAHSKVRYVMDMYPGIDGYRNTLQLSLRHTKATSSVNHATLWECEEQEVSADLSNPLGWNHLHSWRFDIMNKNMDLFLLRDHTFLLLDLISDFTAGQKSEYMTFVPFLYTIGIKFLNFKLFLNANDNNIIDNPVDLEENAFLVLGFARLVGQVDIPMRFFSQHQSSVKFQGAGTDATLTLKTPSWHTLHNFGESETMATLKALQLEGSYNYFAGTSAKLTDSLFMSIVGGTPKFHLQGYLIRYFMNVKENYFGDTIHFSTLEEHQAMLERSQRGEEDKKPPPKKENDLDVILSVRAENGAALMPANIYSRQDNLKVDVLLIEADMRFTNYYMDLQVSSSPVEVSTERDVYKDLHTKMNLSGCQMFIDGVSVYGHRLFGTPPTEPTYLCNWDFDVGEILGECTTDFLRILVSAVLAFVYTMDDDENTLPHIEAPLIPDVTFLRMRAAGIRTWIVSGDTAFLVEVAPTNIELNDWANQHFSKYVKVNSPLLLVAAVDSTCAYRQRDATDKSVPTLACIQTSMKLAVLNRKAEFGHSRALQQTHIRSHDSRTHRTDWLLYKHHQFATEQRITNWSRQPPAMPVPLMPEPVMISSTAGRPGPGSSGNNATSRSSSFITTTPFATQEQAQAQMGRVGTQPKGPVGYVHHSNAPDSQARHPRTLPAVLPRSAGSHPISSRWAKPQFQLQRIQLDLKYMPNLSEAERSSDDDTYEDSMEDDDFPTTNEDYNHDGIFCNLMNGIIGFCTPQLVESIVTLLNEISPAGPESILDDLQMQVVSGIKKLTNKHVGQIDDLAFRLPFSQIRIISPHDLLNADAGFDQYNLKLNGVRATVRIAPESHSIGVQPQILTHAHIKTLKVEAAECVPHENSFMSGAEVSLSDAGLWLSVRGEIRARTQINDFEMVTAGKNLNSLAGLIQRSEHVVSQITRQVQRIDLPVRTQHLLYHLTAVKDSVDPFFLSRPVNVLRTVEQHVRVHDSWKMITRLRHILLTRLGKRYKTENCAQDCLDDDGPRFREDILSSLKQWKSWDNAEGDNDALVQAVFGPETVHSTQQPADIELEVLLGRAAVTLDPGPRQSQLFVRSLDLNVAVKPVHTKQPSQPFRSPDRESIGVQAYCGAVGCRLHWELVDLAEKVIDLSLPYGLGQSSTEPSAEPETSPPRSTMNVSVIVGADAASLEAESNNLKLMAGVELLKASFVTGTQQIENEARSLVINAAAGRIQVRGKKRRILGCKVASPTVYLCIEDDLAATEGKTVLHSAATCSKLRFHVKQDVLGLLPVVQAVLSDEVAGMQRLLKLVPTKPENAGDGSTTRRRSSKAIQPHVALFLDDYVMRFDLMAYLHYQISGTIARTSIVPHSAKRFTVHLDIKETNHTFDNPAAKTDRSKPALNLPPLNTIVTVDLLPERVVIDTKAMIEPMLLDASAIRTCFDAAYRPQTIEYVKEVENHISEIQRNFRAAFPPHDPVAGEPLPKAESRSVQYAGYLIFDGIRVRCSAPALRPDENYGVDLNVTFDTTAMQISNARPHTRSLTKKPNFQFALQGITVDLERVHRGKENFGQLRTSFRASAVTDTDEDGQEVQNLRFVSNALSLDLYAETAVLAVDIVTFLQARIKSLAAKEDMKRRRSLRRLTLAATDPRPPSLEREIQPDEEPVTGLLNSTYSLELNAICVRWLLGTQAADPPARSAEDMAFTVTKVELQTKREASARLSIKSMQIQLVPQTSSDPFERSANSAVLPEMIFKAAYGRNTATRKLAFKAAGKSLDVRLASNFIIPASAVQRSLALASSEVRSLKLATPEAGTASSQAQLPKLLGTKRLAQLLVFADFGGAVVTISPTKEEEREQTSAFGFLKGAKRSRAGRYGQAVQSSTGEEASLRAPGIAFQVEYADNGQDDPTLSTEVRVAASSNTLAPSVVPLILEVSSSVTNLMEHDNNMSAKEEDKTKEDEKDNSNQTLQQVQASDPTAILGRVKLNAELWVQKQEFSLTCQPIARVSATARFDEIFVVVNTVKTQDQERFFAITTTFSNLAASVSHVYSRESTASFEVESIMVSLMNSKHFSDKSGISAILDVSPMRAYLNAKQMQDFLLFREIWYPPELRAAPKAADTAERQGPSQGPVIQRVQEATSTTVLPWHAIIAIQELKVQVDFGQSIGKADFAIQKLWASSKKNSDAEQNLCVGFDKVGMESTGRTSGFVELQGFRVRTAIRWPRVKNEIQAPRVQGSVGFEHLRAKAIFDYQPFAVADVSTFDFLIYNVRQGTNRDRLVGILDGGKIQAFATTTAASQVISISQAFERLIQEKQEAFESSLHELDRYLRRKSVFPSSTWKSPPETAITPPRKTHKSNHAPNLQVDVVITLRAIDGGVFMTSFFDEMTLKLAAEDVQARFAVGEASSKTHSGLGMSLGQVRLALATMTRPNAKALGEVSVTEVIDRATSARGGTILKVPRLVASMQTWQQAPSNVIEYIFSSTFHGKVDVGWNYSRINIIRRMWENHSRALAQKMDKPLPESAIKIRAEPKNKAAGEQQEKITAVVNVPQSKYEYVPLEPPVIDTPQLRDLGEATPSLEWIGLNRERLPHVTHSVIIVSLLQVATEVEDTYGRILGTG</sequence>
<feature type="region of interest" description="Disordered" evidence="1">
    <location>
        <begin position="1209"/>
        <end position="1231"/>
    </location>
</feature>
<keyword evidence="6" id="KW-1185">Reference proteome</keyword>
<evidence type="ECO:0000313" key="6">
    <source>
        <dbReference type="Proteomes" id="UP001345013"/>
    </source>
</evidence>
<keyword evidence="5" id="KW-0675">Receptor</keyword>
<feature type="region of interest" description="Disordered" evidence="1">
    <location>
        <begin position="2539"/>
        <end position="2565"/>
    </location>
</feature>
<keyword evidence="2" id="KW-1133">Transmembrane helix</keyword>
<reference evidence="5 6" key="1">
    <citation type="submission" date="2023-08" db="EMBL/GenBank/DDBJ databases">
        <title>Black Yeasts Isolated from many extreme environments.</title>
        <authorList>
            <person name="Coleine C."/>
            <person name="Stajich J.E."/>
            <person name="Selbmann L."/>
        </authorList>
    </citation>
    <scope>NUCLEOTIDE SEQUENCE [LARGE SCALE GENOMIC DNA]</scope>
    <source>
        <strain evidence="5 6">CCFEE 5885</strain>
    </source>
</reference>
<keyword evidence="2" id="KW-0472">Membrane</keyword>
<feature type="compositionally biased region" description="Polar residues" evidence="1">
    <location>
        <begin position="237"/>
        <end position="259"/>
    </location>
</feature>
<feature type="domain" description="Csf1 N-terminal" evidence="3">
    <location>
        <begin position="155"/>
        <end position="897"/>
    </location>
</feature>
<evidence type="ECO:0000256" key="1">
    <source>
        <dbReference type="SAM" id="MobiDB-lite"/>
    </source>
</evidence>
<feature type="compositionally biased region" description="Low complexity" evidence="1">
    <location>
        <begin position="1222"/>
        <end position="1231"/>
    </location>
</feature>
<feature type="region of interest" description="Disordered" evidence="1">
    <location>
        <begin position="888"/>
        <end position="907"/>
    </location>
</feature>
<evidence type="ECO:0000259" key="4">
    <source>
        <dbReference type="Pfam" id="PF25038"/>
    </source>
</evidence>
<dbReference type="InterPro" id="IPR029636">
    <property type="entry name" value="Csf1"/>
</dbReference>
<feature type="compositionally biased region" description="Acidic residues" evidence="1">
    <location>
        <begin position="1325"/>
        <end position="1337"/>
    </location>
</feature>
<dbReference type="InterPro" id="IPR056779">
    <property type="entry name" value="Csf1_C"/>
</dbReference>
<feature type="domain" description="Csf1 C-terminal region" evidence="4">
    <location>
        <begin position="2491"/>
        <end position="3210"/>
    </location>
</feature>
<proteinExistence type="predicted"/>
<dbReference type="Pfam" id="PF25038">
    <property type="entry name" value="Csf1_C"/>
    <property type="match status" value="1"/>
</dbReference>
<feature type="region of interest" description="Disordered" evidence="1">
    <location>
        <begin position="1243"/>
        <end position="1276"/>
    </location>
</feature>
<dbReference type="PANTHER" id="PTHR32085:SF3">
    <property type="entry name" value="PROTEIN CSF1"/>
    <property type="match status" value="1"/>
</dbReference>
<feature type="compositionally biased region" description="Basic and acidic residues" evidence="1">
    <location>
        <begin position="2539"/>
        <end position="2560"/>
    </location>
</feature>
<dbReference type="Pfam" id="PF21678">
    <property type="entry name" value="Csf1_N"/>
    <property type="match status" value="1"/>
</dbReference>
<evidence type="ECO:0000256" key="2">
    <source>
        <dbReference type="SAM" id="Phobius"/>
    </source>
</evidence>
<evidence type="ECO:0000313" key="5">
    <source>
        <dbReference type="EMBL" id="KAK5091992.1"/>
    </source>
</evidence>
<protein>
    <submittedName>
        <fullName evidence="5">Macrophage colony-stimulating factor 1 receptor</fullName>
    </submittedName>
</protein>
<comment type="caution">
    <text evidence="5">The sequence shown here is derived from an EMBL/GenBank/DDBJ whole genome shotgun (WGS) entry which is preliminary data.</text>
</comment>
<feature type="region of interest" description="Disordered" evidence="1">
    <location>
        <begin position="1317"/>
        <end position="1340"/>
    </location>
</feature>
<feature type="region of interest" description="Disordered" evidence="1">
    <location>
        <begin position="116"/>
        <end position="154"/>
    </location>
</feature>
<dbReference type="EMBL" id="JAVRRG010000066">
    <property type="protein sequence ID" value="KAK5091992.1"/>
    <property type="molecule type" value="Genomic_DNA"/>
</dbReference>
<dbReference type="InterPro" id="IPR048636">
    <property type="entry name" value="Csf1_N"/>
</dbReference>
<dbReference type="Proteomes" id="UP001345013">
    <property type="component" value="Unassembled WGS sequence"/>
</dbReference>
<accession>A0ABR0K8F6</accession>
<feature type="region of interest" description="Disordered" evidence="1">
    <location>
        <begin position="209"/>
        <end position="262"/>
    </location>
</feature>
<feature type="transmembrane region" description="Helical" evidence="2">
    <location>
        <begin position="20"/>
        <end position="41"/>
    </location>
</feature>
<organism evidence="5 6">
    <name type="scientific">Lithohypha guttulata</name>
    <dbReference type="NCBI Taxonomy" id="1690604"/>
    <lineage>
        <taxon>Eukaryota</taxon>
        <taxon>Fungi</taxon>
        <taxon>Dikarya</taxon>
        <taxon>Ascomycota</taxon>
        <taxon>Pezizomycotina</taxon>
        <taxon>Eurotiomycetes</taxon>
        <taxon>Chaetothyriomycetidae</taxon>
        <taxon>Chaetothyriales</taxon>
        <taxon>Trichomeriaceae</taxon>
        <taxon>Lithohypha</taxon>
    </lineage>
</organism>
<evidence type="ECO:0000259" key="3">
    <source>
        <dbReference type="Pfam" id="PF21678"/>
    </source>
</evidence>
<name>A0ABR0K8F6_9EURO</name>
<keyword evidence="2" id="KW-0812">Transmembrane</keyword>
<gene>
    <name evidence="5" type="primary">CSF1</name>
    <name evidence="5" type="ORF">LTR24_005640</name>
</gene>